<reference evidence="8 9" key="1">
    <citation type="submission" date="2020-11" db="EMBL/GenBank/DDBJ databases">
        <title>Pseudonocardia abyssalis sp. nov. and Pseudonocardia oceani sp. nov., description and phylogenomic analysis of two novel actinomycetes isolated from the deep Southern Ocean.</title>
        <authorList>
            <person name="Parra J."/>
        </authorList>
    </citation>
    <scope>NUCLEOTIDE SEQUENCE [LARGE SCALE GENOMIC DNA]</scope>
    <source>
        <strain evidence="9">KRD185</strain>
    </source>
</reference>
<name>A0ABS6UAP4_9PSEU</name>
<keyword evidence="6" id="KW-0814">Transposable element</keyword>
<sequence>MTAPSIIDPTEFLHEQLSQASPDLLRQMLTTFINTLMSADADSVCGAGWGERSEQRTNTRNGYRHRDFDTRAGTIDVAIPKLRNGSYFPDWLLERRRRAERALTTVVATCYLLGVSTRRMEKLVESLGITKLSKSQVSVMAADLDAQVAEFRSRPLDQGPYTFVAADALVLKVREGGRVVNVHALLATGVNADGHREILGLQVTSAEDGAGWLGFFRDLTARGLSGVRLVTSDAHAGLVSAIGATLPGATWQRCRTHYAANLMAATPKASWPWVRALLHSVYDQPDAASVHAQFDRVLDAVADKLPKVSEHLDTARADVLAFTSFPKELWRQIWSNNPSERLNREIRRRTDVVGIFPDRDSLIRLVGAVLAEQHDEWVEGRRYLGLEVLARSRVTAVPDTTGDSSEEVTSTDTIPALSA</sequence>
<evidence type="ECO:0000256" key="1">
    <source>
        <dbReference type="ARBA" id="ARBA00002190"/>
    </source>
</evidence>
<dbReference type="RefSeq" id="WP_218594903.1">
    <property type="nucleotide sequence ID" value="NZ_JADQDE010000051.1"/>
</dbReference>
<evidence type="ECO:0000256" key="3">
    <source>
        <dbReference type="ARBA" id="ARBA00022578"/>
    </source>
</evidence>
<evidence type="ECO:0000256" key="6">
    <source>
        <dbReference type="RuleBase" id="RU365089"/>
    </source>
</evidence>
<evidence type="ECO:0000256" key="2">
    <source>
        <dbReference type="ARBA" id="ARBA00010961"/>
    </source>
</evidence>
<comment type="function">
    <text evidence="1 6">Required for the transposition of the insertion element.</text>
</comment>
<organism evidence="8 9">
    <name type="scientific">Pseudonocardia oceani</name>
    <dbReference type="NCBI Taxonomy" id="2792013"/>
    <lineage>
        <taxon>Bacteria</taxon>
        <taxon>Bacillati</taxon>
        <taxon>Actinomycetota</taxon>
        <taxon>Actinomycetes</taxon>
        <taxon>Pseudonocardiales</taxon>
        <taxon>Pseudonocardiaceae</taxon>
        <taxon>Pseudonocardia</taxon>
    </lineage>
</organism>
<dbReference type="EMBL" id="JADQDF010000001">
    <property type="protein sequence ID" value="MBW0129295.1"/>
    <property type="molecule type" value="Genomic_DNA"/>
</dbReference>
<dbReference type="Proteomes" id="UP000694300">
    <property type="component" value="Unassembled WGS sequence"/>
</dbReference>
<feature type="region of interest" description="Disordered" evidence="7">
    <location>
        <begin position="397"/>
        <end position="419"/>
    </location>
</feature>
<evidence type="ECO:0000256" key="5">
    <source>
        <dbReference type="ARBA" id="ARBA00023172"/>
    </source>
</evidence>
<evidence type="ECO:0000313" key="8">
    <source>
        <dbReference type="EMBL" id="MBW0129295.1"/>
    </source>
</evidence>
<dbReference type="PANTHER" id="PTHR33217:SF7">
    <property type="entry name" value="TRANSPOSASE FOR INSERTION SEQUENCE ELEMENT IS1081"/>
    <property type="match status" value="1"/>
</dbReference>
<accession>A0ABS6UAP4</accession>
<proteinExistence type="inferred from homology"/>
<gene>
    <name evidence="8" type="ORF">I4I82_16630</name>
</gene>
<evidence type="ECO:0000256" key="4">
    <source>
        <dbReference type="ARBA" id="ARBA00023125"/>
    </source>
</evidence>
<dbReference type="Pfam" id="PF00872">
    <property type="entry name" value="Transposase_mut"/>
    <property type="match status" value="1"/>
</dbReference>
<feature type="compositionally biased region" description="Polar residues" evidence="7">
    <location>
        <begin position="401"/>
        <end position="413"/>
    </location>
</feature>
<comment type="similarity">
    <text evidence="2 6">Belongs to the transposase mutator family.</text>
</comment>
<protein>
    <recommendedName>
        <fullName evidence="6">Mutator family transposase</fullName>
    </recommendedName>
</protein>
<keyword evidence="3 6" id="KW-0815">Transposition</keyword>
<dbReference type="NCBIfam" id="NF033543">
    <property type="entry name" value="transpos_IS256"/>
    <property type="match status" value="1"/>
</dbReference>
<comment type="caution">
    <text evidence="8">The sequence shown here is derived from an EMBL/GenBank/DDBJ whole genome shotgun (WGS) entry which is preliminary data.</text>
</comment>
<dbReference type="PANTHER" id="PTHR33217">
    <property type="entry name" value="TRANSPOSASE FOR INSERTION SEQUENCE ELEMENT IS1081"/>
    <property type="match status" value="1"/>
</dbReference>
<evidence type="ECO:0000256" key="7">
    <source>
        <dbReference type="SAM" id="MobiDB-lite"/>
    </source>
</evidence>
<evidence type="ECO:0000313" key="9">
    <source>
        <dbReference type="Proteomes" id="UP000694300"/>
    </source>
</evidence>
<keyword evidence="4 6" id="KW-0238">DNA-binding</keyword>
<dbReference type="InterPro" id="IPR001207">
    <property type="entry name" value="Transposase_mutator"/>
</dbReference>
<dbReference type="PROSITE" id="PS01007">
    <property type="entry name" value="TRANSPOSASE_MUTATOR"/>
    <property type="match status" value="1"/>
</dbReference>
<keyword evidence="5 6" id="KW-0233">DNA recombination</keyword>
<keyword evidence="9" id="KW-1185">Reference proteome</keyword>